<gene>
    <name evidence="1" type="ORF">EHQ17_04695</name>
</gene>
<comment type="caution">
    <text evidence="1">The sequence shown here is derived from an EMBL/GenBank/DDBJ whole genome shotgun (WGS) entry which is preliminary data.</text>
</comment>
<reference evidence="1" key="1">
    <citation type="journal article" date="2019" name="PLoS Negl. Trop. Dis.">
        <title>Revisiting the worldwide diversity of Leptospira species in the environment.</title>
        <authorList>
            <person name="Vincent A.T."/>
            <person name="Schiettekatte O."/>
            <person name="Bourhy P."/>
            <person name="Veyrier F.J."/>
            <person name="Picardeau M."/>
        </authorList>
    </citation>
    <scope>NUCLEOTIDE SEQUENCE [LARGE SCALE GENOMIC DNA]</scope>
    <source>
        <strain evidence="1">201800299</strain>
    </source>
</reference>
<accession>A0A5F1YHR7</accession>
<protein>
    <submittedName>
        <fullName evidence="1">Uncharacterized protein</fullName>
    </submittedName>
</protein>
<keyword evidence="2" id="KW-1185">Reference proteome</keyword>
<dbReference type="EMBL" id="RQFA01000024">
    <property type="protein sequence ID" value="TGK36215.1"/>
    <property type="molecule type" value="Genomic_DNA"/>
</dbReference>
<evidence type="ECO:0000313" key="1">
    <source>
        <dbReference type="EMBL" id="TGK36215.1"/>
    </source>
</evidence>
<proteinExistence type="predicted"/>
<evidence type="ECO:0000313" key="2">
    <source>
        <dbReference type="Proteomes" id="UP000298277"/>
    </source>
</evidence>
<dbReference type="RefSeq" id="WP_135595531.1">
    <property type="nucleotide sequence ID" value="NZ_RQEZ01000086.1"/>
</dbReference>
<name>A0A5F1YHR7_9LEPT</name>
<sequence length="247" mass="27708">MSNYVIEKQSRKVIWINPDPNPLSGSSAWGNYDPTQHEIVFALHYNPQIGEVFNADIESGCAKEFSLKTVYDKITKTSRVLQSWDDKILDSETESTPLKDETGEMTPYQIYGESGWVIDLDQAREYLIRSVDAICESKIVSGFFSSALGAYHFYGSDRDDQLNLIGAASLRDSVLFKCTDQNGAKAYRLHSETQIGQVLHDGAIRKSFLLQRNSNLKALIQVTTSMEELSLIDIQSGWDEVPVEIPA</sequence>
<dbReference type="Proteomes" id="UP000298277">
    <property type="component" value="Unassembled WGS sequence"/>
</dbReference>
<dbReference type="OrthoDB" id="329056at2"/>
<organism evidence="1 2">
    <name type="scientific">Leptospira gomenensis</name>
    <dbReference type="NCBI Taxonomy" id="2484974"/>
    <lineage>
        <taxon>Bacteria</taxon>
        <taxon>Pseudomonadati</taxon>
        <taxon>Spirochaetota</taxon>
        <taxon>Spirochaetia</taxon>
        <taxon>Leptospirales</taxon>
        <taxon>Leptospiraceae</taxon>
        <taxon>Leptospira</taxon>
    </lineage>
</organism>
<dbReference type="AlphaFoldDB" id="A0A5F1YHR7"/>